<accession>B8GNE4</accession>
<gene>
    <name evidence="2" type="ordered locus">Tgr7_2761</name>
</gene>
<keyword evidence="1" id="KW-0732">Signal</keyword>
<evidence type="ECO:0000313" key="3">
    <source>
        <dbReference type="Proteomes" id="UP000002383"/>
    </source>
</evidence>
<reference evidence="2 3" key="1">
    <citation type="journal article" date="2011" name="Stand. Genomic Sci.">
        <title>Complete genome sequence of 'Thioalkalivibrio sulfidophilus' HL-EbGr7.</title>
        <authorList>
            <person name="Muyzer G."/>
            <person name="Sorokin D.Y."/>
            <person name="Mavromatis K."/>
            <person name="Lapidus A."/>
            <person name="Clum A."/>
            <person name="Ivanova N."/>
            <person name="Pati A."/>
            <person name="d'Haeseleer P."/>
            <person name="Woyke T."/>
            <person name="Kyrpides N.C."/>
        </authorList>
    </citation>
    <scope>NUCLEOTIDE SEQUENCE [LARGE SCALE GENOMIC DNA]</scope>
    <source>
        <strain evidence="2 3">HL-EbGR7</strain>
    </source>
</reference>
<protein>
    <submittedName>
        <fullName evidence="2">Uncharacterized protein</fullName>
    </submittedName>
</protein>
<sequence length="43" mass="4456" precursor="true">MPVRSLFAALLLALFLSAPALADAPAESQEITGPVINQDFCPG</sequence>
<dbReference type="HOGENOM" id="CLU_3240871_0_0_6"/>
<evidence type="ECO:0000256" key="1">
    <source>
        <dbReference type="SAM" id="SignalP"/>
    </source>
</evidence>
<organism evidence="2 3">
    <name type="scientific">Thioalkalivibrio sulfidiphilus (strain HL-EbGR7)</name>
    <dbReference type="NCBI Taxonomy" id="396588"/>
    <lineage>
        <taxon>Bacteria</taxon>
        <taxon>Pseudomonadati</taxon>
        <taxon>Pseudomonadota</taxon>
        <taxon>Gammaproteobacteria</taxon>
        <taxon>Chromatiales</taxon>
        <taxon>Ectothiorhodospiraceae</taxon>
        <taxon>Thioalkalivibrio</taxon>
    </lineage>
</organism>
<proteinExistence type="predicted"/>
<evidence type="ECO:0000313" key="2">
    <source>
        <dbReference type="EMBL" id="ACL73835.1"/>
    </source>
</evidence>
<keyword evidence="3" id="KW-1185">Reference proteome</keyword>
<feature type="chain" id="PRO_5002872855" evidence="1">
    <location>
        <begin position="23"/>
        <end position="43"/>
    </location>
</feature>
<dbReference type="KEGG" id="tgr:Tgr7_2761"/>
<name>B8GNE4_THISH</name>
<feature type="signal peptide" evidence="1">
    <location>
        <begin position="1"/>
        <end position="22"/>
    </location>
</feature>
<dbReference type="EMBL" id="CP001339">
    <property type="protein sequence ID" value="ACL73835.1"/>
    <property type="molecule type" value="Genomic_DNA"/>
</dbReference>
<dbReference type="RefSeq" id="WP_012639310.1">
    <property type="nucleotide sequence ID" value="NC_011901.1"/>
</dbReference>
<dbReference type="Proteomes" id="UP000002383">
    <property type="component" value="Chromosome"/>
</dbReference>
<dbReference type="AlphaFoldDB" id="B8GNE4"/>